<evidence type="ECO:0000259" key="4">
    <source>
        <dbReference type="Pfam" id="PF00891"/>
    </source>
</evidence>
<evidence type="ECO:0000256" key="2">
    <source>
        <dbReference type="ARBA" id="ARBA00022679"/>
    </source>
</evidence>
<dbReference type="EMBL" id="JAKNSF020000054">
    <property type="protein sequence ID" value="KAK7724744.1"/>
    <property type="molecule type" value="Genomic_DNA"/>
</dbReference>
<gene>
    <name evidence="5" type="ORF">SLS63_008438</name>
</gene>
<keyword evidence="6" id="KW-1185">Reference proteome</keyword>
<evidence type="ECO:0000256" key="1">
    <source>
        <dbReference type="ARBA" id="ARBA00022603"/>
    </source>
</evidence>
<dbReference type="InterPro" id="IPR036388">
    <property type="entry name" value="WH-like_DNA-bd_sf"/>
</dbReference>
<dbReference type="Gene3D" id="3.40.50.150">
    <property type="entry name" value="Vaccinia Virus protein VP39"/>
    <property type="match status" value="1"/>
</dbReference>
<dbReference type="PROSITE" id="PS51683">
    <property type="entry name" value="SAM_OMT_II"/>
    <property type="match status" value="1"/>
</dbReference>
<dbReference type="SUPFAM" id="SSF46785">
    <property type="entry name" value="Winged helix' DNA-binding domain"/>
    <property type="match status" value="1"/>
</dbReference>
<keyword evidence="2" id="KW-0808">Transferase</keyword>
<dbReference type="Gene3D" id="1.10.10.10">
    <property type="entry name" value="Winged helix-like DNA-binding domain superfamily/Winged helix DNA-binding domain"/>
    <property type="match status" value="1"/>
</dbReference>
<dbReference type="Pfam" id="PF00891">
    <property type="entry name" value="Methyltransf_2"/>
    <property type="match status" value="1"/>
</dbReference>
<reference evidence="5 6" key="1">
    <citation type="submission" date="2024-02" db="EMBL/GenBank/DDBJ databases">
        <title>De novo assembly and annotation of 12 fungi associated with fruit tree decline syndrome in Ontario, Canada.</title>
        <authorList>
            <person name="Sulman M."/>
            <person name="Ellouze W."/>
            <person name="Ilyukhin E."/>
        </authorList>
    </citation>
    <scope>NUCLEOTIDE SEQUENCE [LARGE SCALE GENOMIC DNA]</scope>
    <source>
        <strain evidence="5 6">M169</strain>
    </source>
</reference>
<evidence type="ECO:0000256" key="3">
    <source>
        <dbReference type="ARBA" id="ARBA00022691"/>
    </source>
</evidence>
<accession>A0ABR1P2H0</accession>
<dbReference type="InterPro" id="IPR036390">
    <property type="entry name" value="WH_DNA-bd_sf"/>
</dbReference>
<comment type="caution">
    <text evidence="5">The sequence shown here is derived from an EMBL/GenBank/DDBJ whole genome shotgun (WGS) entry which is preliminary data.</text>
</comment>
<dbReference type="PANTHER" id="PTHR43712:SF5">
    <property type="entry name" value="O-METHYLTRANSFERASE ASQN-RELATED"/>
    <property type="match status" value="1"/>
</dbReference>
<keyword evidence="3" id="KW-0949">S-adenosyl-L-methionine</keyword>
<dbReference type="SUPFAM" id="SSF53335">
    <property type="entry name" value="S-adenosyl-L-methionine-dependent methyltransferases"/>
    <property type="match status" value="1"/>
</dbReference>
<dbReference type="InterPro" id="IPR029063">
    <property type="entry name" value="SAM-dependent_MTases_sf"/>
</dbReference>
<sequence length="445" mass="49948">MREHFDDFLNKMTTLPTPSLVEQANAILQAATQLQQQLDDHGLQQPSLEVGGRKDWHDAAGSPEILKTRSLLLNASQTMLNLAYGPIDAMSALTGPEVCKLEVMRTLDALGVPQAVPSHADIRVEELAATLGVNESLLYRHLQFAFLLGMFYEPRDGFVAHTNLSTALIDFSPYIKMRLSPLFIKGVDKVPEAIKLSRTESGIVPCELADSRQRTMWQMLEQDYPEGQGMKLFSEAMETTLLYSMGPTLSPYVHGFEWDSFGTGTVIDVGGGSGLVEVNLVKKFPNLDFVIQDLPTNAEPAQVLITQHEAQDRIKFQPHDFFQPQPTQGTPPKAYLLSRVLHDWQDDDCIKILRNLLPAMETHGTKLLVCERMLPDRPGDIFNHIEQLLRTRDMIMFTLYGGGERSLRDWVELFRKADARLTVESVKQPLNSVASFLTLGIRMDQ</sequence>
<feature type="domain" description="O-methyltransferase C-terminal" evidence="4">
    <location>
        <begin position="262"/>
        <end position="417"/>
    </location>
</feature>
<proteinExistence type="predicted"/>
<dbReference type="InterPro" id="IPR001077">
    <property type="entry name" value="COMT_C"/>
</dbReference>
<dbReference type="Proteomes" id="UP001430848">
    <property type="component" value="Unassembled WGS sequence"/>
</dbReference>
<protein>
    <recommendedName>
        <fullName evidence="4">O-methyltransferase C-terminal domain-containing protein</fullName>
    </recommendedName>
</protein>
<evidence type="ECO:0000313" key="6">
    <source>
        <dbReference type="Proteomes" id="UP001430848"/>
    </source>
</evidence>
<evidence type="ECO:0000313" key="5">
    <source>
        <dbReference type="EMBL" id="KAK7724744.1"/>
    </source>
</evidence>
<dbReference type="InterPro" id="IPR016461">
    <property type="entry name" value="COMT-like"/>
</dbReference>
<dbReference type="PANTHER" id="PTHR43712">
    <property type="entry name" value="PUTATIVE (AFU_ORTHOLOGUE AFUA_4G14580)-RELATED"/>
    <property type="match status" value="1"/>
</dbReference>
<organism evidence="5 6">
    <name type="scientific">Diaporthe eres</name>
    <name type="common">Phomopsis oblonga</name>
    <dbReference type="NCBI Taxonomy" id="83184"/>
    <lineage>
        <taxon>Eukaryota</taxon>
        <taxon>Fungi</taxon>
        <taxon>Dikarya</taxon>
        <taxon>Ascomycota</taxon>
        <taxon>Pezizomycotina</taxon>
        <taxon>Sordariomycetes</taxon>
        <taxon>Sordariomycetidae</taxon>
        <taxon>Diaporthales</taxon>
        <taxon>Diaporthaceae</taxon>
        <taxon>Diaporthe</taxon>
        <taxon>Diaporthe eres species complex</taxon>
    </lineage>
</organism>
<keyword evidence="1" id="KW-0489">Methyltransferase</keyword>
<name>A0ABR1P2H0_DIAER</name>